<accession>A0A9P0HCM3</accession>
<protein>
    <submittedName>
        <fullName evidence="1">Uncharacterized protein</fullName>
    </submittedName>
</protein>
<evidence type="ECO:0000313" key="2">
    <source>
        <dbReference type="Proteomes" id="UP001152798"/>
    </source>
</evidence>
<gene>
    <name evidence="1" type="ORF">NEZAVI_LOCUS8826</name>
</gene>
<sequence>MNDQRAEIDQCKTFMTLTSTLEKSVERFERKILRTITGAICDQSTDTWRRKTNKELLTETGQSISHDIGGSASEDHCAGGGGAGPVVVTADNRPPAPTHLPLDNIEMATLYSALPPSSPPDWSLAHFALPPRSSCSFLEGQIVAVRTIATLFSNPTIVPQINRPPPTDQPIADWLLINLPTGIGNLRAIAPPWLTHQDIPPSDRFAGGQAWLPVDKCKQLFSLGSNRDKKHSEFTAKEK</sequence>
<name>A0A9P0HCM3_NEZVI</name>
<dbReference type="AlphaFoldDB" id="A0A9P0HCM3"/>
<dbReference type="Proteomes" id="UP001152798">
    <property type="component" value="Chromosome 4"/>
</dbReference>
<reference evidence="1" key="1">
    <citation type="submission" date="2022-01" db="EMBL/GenBank/DDBJ databases">
        <authorList>
            <person name="King R."/>
        </authorList>
    </citation>
    <scope>NUCLEOTIDE SEQUENCE</scope>
</reference>
<proteinExistence type="predicted"/>
<evidence type="ECO:0000313" key="1">
    <source>
        <dbReference type="EMBL" id="CAH1399362.1"/>
    </source>
</evidence>
<dbReference type="EMBL" id="OV725080">
    <property type="protein sequence ID" value="CAH1399362.1"/>
    <property type="molecule type" value="Genomic_DNA"/>
</dbReference>
<organism evidence="1 2">
    <name type="scientific">Nezara viridula</name>
    <name type="common">Southern green stink bug</name>
    <name type="synonym">Cimex viridulus</name>
    <dbReference type="NCBI Taxonomy" id="85310"/>
    <lineage>
        <taxon>Eukaryota</taxon>
        <taxon>Metazoa</taxon>
        <taxon>Ecdysozoa</taxon>
        <taxon>Arthropoda</taxon>
        <taxon>Hexapoda</taxon>
        <taxon>Insecta</taxon>
        <taxon>Pterygota</taxon>
        <taxon>Neoptera</taxon>
        <taxon>Paraneoptera</taxon>
        <taxon>Hemiptera</taxon>
        <taxon>Heteroptera</taxon>
        <taxon>Panheteroptera</taxon>
        <taxon>Pentatomomorpha</taxon>
        <taxon>Pentatomoidea</taxon>
        <taxon>Pentatomidae</taxon>
        <taxon>Pentatominae</taxon>
        <taxon>Nezara</taxon>
    </lineage>
</organism>
<keyword evidence="2" id="KW-1185">Reference proteome</keyword>